<proteinExistence type="predicted"/>
<dbReference type="Proteomes" id="UP000078492">
    <property type="component" value="Unassembled WGS sequence"/>
</dbReference>
<protein>
    <submittedName>
        <fullName evidence="2">Uncharacterized protein</fullName>
    </submittedName>
</protein>
<evidence type="ECO:0000313" key="2">
    <source>
        <dbReference type="EMBL" id="KYN16749.1"/>
    </source>
</evidence>
<dbReference type="EMBL" id="KQ980304">
    <property type="protein sequence ID" value="KYN16749.1"/>
    <property type="molecule type" value="Genomic_DNA"/>
</dbReference>
<reference evidence="2 3" key="1">
    <citation type="submission" date="2015-09" db="EMBL/GenBank/DDBJ databases">
        <title>Trachymyrmex cornetzi WGS genome.</title>
        <authorList>
            <person name="Nygaard S."/>
            <person name="Hu H."/>
            <person name="Boomsma J."/>
            <person name="Zhang G."/>
        </authorList>
    </citation>
    <scope>NUCLEOTIDE SEQUENCE [LARGE SCALE GENOMIC DNA]</scope>
    <source>
        <strain evidence="2">Tcor2-1</strain>
        <tissue evidence="2">Whole body</tissue>
    </source>
</reference>
<gene>
    <name evidence="2" type="ORF">ALC57_10946</name>
</gene>
<feature type="coiled-coil region" evidence="1">
    <location>
        <begin position="25"/>
        <end position="59"/>
    </location>
</feature>
<evidence type="ECO:0000256" key="1">
    <source>
        <dbReference type="SAM" id="Coils"/>
    </source>
</evidence>
<dbReference type="AlphaFoldDB" id="A0A195DW11"/>
<evidence type="ECO:0000313" key="3">
    <source>
        <dbReference type="Proteomes" id="UP000078492"/>
    </source>
</evidence>
<accession>A0A195DW11</accession>
<keyword evidence="1" id="KW-0175">Coiled coil</keyword>
<sequence length="179" mass="20707">MDDIERFIRVIQQKRLANQCELERLDEEPSEHRELMKELQNLRRETEQCKENITKHLNMITSHKHSVHKIVHSTSNISGLPVSHDYAQDMTTMFTDAIEFLNNVGDIHKALTNVKENNVDPSKLIQDVTMCTEIVENKLYQIKCSIAQLETLKENTVVLQHLLNSSNNIEGNVLFIINT</sequence>
<organism evidence="2 3">
    <name type="scientific">Trachymyrmex cornetzi</name>
    <dbReference type="NCBI Taxonomy" id="471704"/>
    <lineage>
        <taxon>Eukaryota</taxon>
        <taxon>Metazoa</taxon>
        <taxon>Ecdysozoa</taxon>
        <taxon>Arthropoda</taxon>
        <taxon>Hexapoda</taxon>
        <taxon>Insecta</taxon>
        <taxon>Pterygota</taxon>
        <taxon>Neoptera</taxon>
        <taxon>Endopterygota</taxon>
        <taxon>Hymenoptera</taxon>
        <taxon>Apocrita</taxon>
        <taxon>Aculeata</taxon>
        <taxon>Formicoidea</taxon>
        <taxon>Formicidae</taxon>
        <taxon>Myrmicinae</taxon>
        <taxon>Trachymyrmex</taxon>
    </lineage>
</organism>
<name>A0A195DW11_9HYME</name>
<keyword evidence="3" id="KW-1185">Reference proteome</keyword>